<dbReference type="GO" id="GO:0015940">
    <property type="term" value="P:pantothenate biosynthetic process"/>
    <property type="evidence" value="ECO:0007669"/>
    <property type="project" value="UniProtKB-UniRule"/>
</dbReference>
<protein>
    <recommendedName>
        <fullName evidence="3 6">3-methyl-2-oxobutanoate hydroxymethyltransferase</fullName>
        <ecNumber evidence="3 6">2.1.2.11</ecNumber>
    </recommendedName>
</protein>
<dbReference type="PANTHER" id="PTHR20881:SF0">
    <property type="entry name" value="3-METHYL-2-OXOBUTANOATE HYDROXYMETHYLTRANSFERASE"/>
    <property type="match status" value="1"/>
</dbReference>
<dbReference type="PANTHER" id="PTHR20881">
    <property type="entry name" value="3-METHYL-2-OXOBUTANOATE HYDROXYMETHYLTRANSFERASE"/>
    <property type="match status" value="1"/>
</dbReference>
<reference evidence="10 11" key="1">
    <citation type="submission" date="2019-03" db="EMBL/GenBank/DDBJ databases">
        <title>Genomic Encyclopedia of Archaeal and Bacterial Type Strains, Phase II (KMG-II): from individual species to whole genera.</title>
        <authorList>
            <person name="Goeker M."/>
        </authorList>
    </citation>
    <scope>NUCLEOTIDE SEQUENCE [LARGE SCALE GENOMIC DNA]</scope>
    <source>
        <strain evidence="10 11">DSM 28213</strain>
    </source>
</reference>
<feature type="active site" description="Proton acceptor" evidence="7">
    <location>
        <position position="180"/>
    </location>
</feature>
<comment type="cofactor">
    <cofactor evidence="9">
        <name>Mg(2+)</name>
        <dbReference type="ChEBI" id="CHEBI:18420"/>
    </cofactor>
    <text evidence="9">Binds 1 Mg(2+) ion per subunit.</text>
</comment>
<evidence type="ECO:0000256" key="1">
    <source>
        <dbReference type="ARBA" id="ARBA00008676"/>
    </source>
</evidence>
<keyword evidence="11" id="KW-1185">Reference proteome</keyword>
<dbReference type="InterPro" id="IPR003700">
    <property type="entry name" value="Pantoate_hydroxy_MeTrfase"/>
</dbReference>
<gene>
    <name evidence="10" type="ORF">C8P70_10785</name>
</gene>
<keyword evidence="9" id="KW-0479">Metal-binding</keyword>
<feature type="binding site" evidence="8">
    <location>
        <begin position="44"/>
        <end position="45"/>
    </location>
    <ligand>
        <name>3-methyl-2-oxobutanoate</name>
        <dbReference type="ChEBI" id="CHEBI:11851"/>
    </ligand>
</feature>
<dbReference type="GO" id="GO:0008168">
    <property type="term" value="F:methyltransferase activity"/>
    <property type="evidence" value="ECO:0007669"/>
    <property type="project" value="UniProtKB-KW"/>
</dbReference>
<comment type="subunit">
    <text evidence="2">Homodecamer; pentamer of dimers.</text>
</comment>
<keyword evidence="9" id="KW-0460">Magnesium</keyword>
<dbReference type="GO" id="GO:0003864">
    <property type="term" value="F:3-methyl-2-oxobutanoate hydroxymethyltransferase activity"/>
    <property type="evidence" value="ECO:0007669"/>
    <property type="project" value="UniProtKB-UniRule"/>
</dbReference>
<dbReference type="GO" id="GO:0032259">
    <property type="term" value="P:methylation"/>
    <property type="evidence" value="ECO:0007669"/>
    <property type="project" value="UniProtKB-KW"/>
</dbReference>
<dbReference type="Gene3D" id="3.20.20.60">
    <property type="entry name" value="Phosphoenolpyruvate-binding domains"/>
    <property type="match status" value="1"/>
</dbReference>
<evidence type="ECO:0000256" key="4">
    <source>
        <dbReference type="ARBA" id="ARBA00022655"/>
    </source>
</evidence>
<feature type="binding site" evidence="9">
    <location>
        <position position="44"/>
    </location>
    <ligand>
        <name>Mg(2+)</name>
        <dbReference type="ChEBI" id="CHEBI:18420"/>
    </ligand>
</feature>
<evidence type="ECO:0000256" key="7">
    <source>
        <dbReference type="PIRSR" id="PIRSR000388-1"/>
    </source>
</evidence>
<organism evidence="10 11">
    <name type="scientific">Myroides indicus</name>
    <dbReference type="NCBI Taxonomy" id="1323422"/>
    <lineage>
        <taxon>Bacteria</taxon>
        <taxon>Pseudomonadati</taxon>
        <taxon>Bacteroidota</taxon>
        <taxon>Flavobacteriia</taxon>
        <taxon>Flavobacteriales</taxon>
        <taxon>Flavobacteriaceae</taxon>
        <taxon>Myroides</taxon>
    </lineage>
</organism>
<proteinExistence type="inferred from homology"/>
<feature type="binding site" evidence="8">
    <location>
        <position position="111"/>
    </location>
    <ligand>
        <name>3-methyl-2-oxobutanoate</name>
        <dbReference type="ChEBI" id="CHEBI:11851"/>
    </ligand>
</feature>
<evidence type="ECO:0000313" key="11">
    <source>
        <dbReference type="Proteomes" id="UP000295215"/>
    </source>
</evidence>
<sequence>MKKTLEYLKEKAKNNQKISALTAYDYPTTKILEEAKIDMIILGDSVGTNVLGYNNETEVTLEDIIHHTKAVYRAIKNIFLVVDLPFQTYDTPKNAVNNAKKLIALGADAVKFEGINLPVLKALKAENIPVMCHIGLNPQHEQERMQRGKVAKGKSLGEATELINGAKILSDNGADLMILEKIPEKVSKIISENISTITIGIGGGKFCNGQILIINDLFGLNERKFKHCPEYIELRNPMIETVKKYIDEVGKVQFPEKHHANIIKEDEYNKLVGWCKENNIKV</sequence>
<keyword evidence="10" id="KW-0489">Methyltransferase</keyword>
<evidence type="ECO:0000256" key="2">
    <source>
        <dbReference type="ARBA" id="ARBA00011424"/>
    </source>
</evidence>
<comment type="caution">
    <text evidence="10">The sequence shown here is derived from an EMBL/GenBank/DDBJ whole genome shotgun (WGS) entry which is preliminary data.</text>
</comment>
<dbReference type="RefSeq" id="WP_133712126.1">
    <property type="nucleotide sequence ID" value="NZ_SOAG01000007.1"/>
</dbReference>
<evidence type="ECO:0000313" key="10">
    <source>
        <dbReference type="EMBL" id="TDS62115.1"/>
    </source>
</evidence>
<dbReference type="SUPFAM" id="SSF51621">
    <property type="entry name" value="Phosphoenolpyruvate/pyruvate domain"/>
    <property type="match status" value="1"/>
</dbReference>
<evidence type="ECO:0000256" key="8">
    <source>
        <dbReference type="PIRSR" id="PIRSR000388-2"/>
    </source>
</evidence>
<feature type="binding site" evidence="8">
    <location>
        <position position="83"/>
    </location>
    <ligand>
        <name>3-methyl-2-oxobutanoate</name>
        <dbReference type="ChEBI" id="CHEBI:11851"/>
    </ligand>
</feature>
<keyword evidence="5 10" id="KW-0808">Transferase</keyword>
<evidence type="ECO:0000256" key="6">
    <source>
        <dbReference type="NCBIfam" id="TIGR00222"/>
    </source>
</evidence>
<evidence type="ECO:0000256" key="5">
    <source>
        <dbReference type="ARBA" id="ARBA00022679"/>
    </source>
</evidence>
<dbReference type="PIRSF" id="PIRSF000388">
    <property type="entry name" value="Pantoate_hydroxy_MeTrfase"/>
    <property type="match status" value="1"/>
</dbReference>
<evidence type="ECO:0000256" key="9">
    <source>
        <dbReference type="PIRSR" id="PIRSR000388-3"/>
    </source>
</evidence>
<dbReference type="CDD" id="cd06557">
    <property type="entry name" value="KPHMT-like"/>
    <property type="match status" value="1"/>
</dbReference>
<dbReference type="OrthoDB" id="9781789at2"/>
<dbReference type="InterPro" id="IPR015813">
    <property type="entry name" value="Pyrv/PenolPyrv_kinase-like_dom"/>
</dbReference>
<dbReference type="EC" id="2.1.2.11" evidence="3 6"/>
<dbReference type="GO" id="GO:0000287">
    <property type="term" value="F:magnesium ion binding"/>
    <property type="evidence" value="ECO:0007669"/>
    <property type="project" value="TreeGrafter"/>
</dbReference>
<name>A0A4V3E8W8_9FLAO</name>
<evidence type="ECO:0000256" key="3">
    <source>
        <dbReference type="ARBA" id="ARBA00012618"/>
    </source>
</evidence>
<keyword evidence="4" id="KW-0566">Pantothenate biosynthesis</keyword>
<dbReference type="NCBIfam" id="TIGR00222">
    <property type="entry name" value="panB"/>
    <property type="match status" value="1"/>
</dbReference>
<comment type="similarity">
    <text evidence="1">Belongs to the PanB family.</text>
</comment>
<accession>A0A4V3E8W8</accession>
<dbReference type="Proteomes" id="UP000295215">
    <property type="component" value="Unassembled WGS sequence"/>
</dbReference>
<feature type="binding site" evidence="9">
    <location>
        <position position="83"/>
    </location>
    <ligand>
        <name>Mg(2+)</name>
        <dbReference type="ChEBI" id="CHEBI:18420"/>
    </ligand>
</feature>
<dbReference type="GO" id="GO:0005737">
    <property type="term" value="C:cytoplasm"/>
    <property type="evidence" value="ECO:0007669"/>
    <property type="project" value="TreeGrafter"/>
</dbReference>
<dbReference type="EMBL" id="SOAG01000007">
    <property type="protein sequence ID" value="TDS62115.1"/>
    <property type="molecule type" value="Genomic_DNA"/>
</dbReference>
<feature type="binding site" evidence="9">
    <location>
        <position position="113"/>
    </location>
    <ligand>
        <name>Mg(2+)</name>
        <dbReference type="ChEBI" id="CHEBI:18420"/>
    </ligand>
</feature>
<dbReference type="InterPro" id="IPR040442">
    <property type="entry name" value="Pyrv_kinase-like_dom_sf"/>
</dbReference>
<dbReference type="AlphaFoldDB" id="A0A4V3E8W8"/>
<dbReference type="Pfam" id="PF02548">
    <property type="entry name" value="Pantoate_transf"/>
    <property type="match status" value="1"/>
</dbReference>